<reference evidence="4 5" key="1">
    <citation type="submission" date="2020-12" db="EMBL/GenBank/DDBJ databases">
        <title>Chryseobacterium endoalhailicus sp. nov., isolated from seed of leguminous plant.</title>
        <authorList>
            <person name="Zhang X."/>
        </authorList>
    </citation>
    <scope>NUCLEOTIDE SEQUENCE [LARGE SCALE GENOMIC DNA]</scope>
    <source>
        <strain evidence="4 5">L7</strain>
    </source>
</reference>
<gene>
    <name evidence="4" type="ORF">JET18_05080</name>
</gene>
<dbReference type="Proteomes" id="UP000661696">
    <property type="component" value="Unassembled WGS sequence"/>
</dbReference>
<dbReference type="Pfam" id="PF18962">
    <property type="entry name" value="Por_Secre_tail"/>
    <property type="match status" value="1"/>
</dbReference>
<dbReference type="NCBIfam" id="TIGR04183">
    <property type="entry name" value="Por_Secre_tail"/>
    <property type="match status" value="1"/>
</dbReference>
<feature type="domain" description="Secretion system C-terminal sorting" evidence="3">
    <location>
        <begin position="417"/>
        <end position="489"/>
    </location>
</feature>
<dbReference type="InterPro" id="IPR013517">
    <property type="entry name" value="FG-GAP"/>
</dbReference>
<evidence type="ECO:0000313" key="5">
    <source>
        <dbReference type="Proteomes" id="UP000661696"/>
    </source>
</evidence>
<comment type="caution">
    <text evidence="4">The sequence shown here is derived from an EMBL/GenBank/DDBJ whole genome shotgun (WGS) entry which is preliminary data.</text>
</comment>
<dbReference type="SUPFAM" id="SSF101908">
    <property type="entry name" value="Putative isomerase YbhE"/>
    <property type="match status" value="1"/>
</dbReference>
<evidence type="ECO:0000256" key="1">
    <source>
        <dbReference type="ARBA" id="ARBA00022729"/>
    </source>
</evidence>
<dbReference type="EMBL" id="JAELVM010000001">
    <property type="protein sequence ID" value="MBL1220200.1"/>
    <property type="molecule type" value="Genomic_DNA"/>
</dbReference>
<evidence type="ECO:0000259" key="3">
    <source>
        <dbReference type="Pfam" id="PF18962"/>
    </source>
</evidence>
<keyword evidence="1 2" id="KW-0732">Signal</keyword>
<name>A0ABS1QC70_9FLAO</name>
<dbReference type="Gene3D" id="2.130.10.130">
    <property type="entry name" value="Integrin alpha, N-terminal"/>
    <property type="match status" value="2"/>
</dbReference>
<feature type="signal peptide" evidence="2">
    <location>
        <begin position="1"/>
        <end position="18"/>
    </location>
</feature>
<proteinExistence type="predicted"/>
<dbReference type="PANTHER" id="PTHR36220">
    <property type="entry name" value="UNNAMED PRODUCT"/>
    <property type="match status" value="1"/>
</dbReference>
<dbReference type="InterPro" id="IPR028994">
    <property type="entry name" value="Integrin_alpha_N"/>
</dbReference>
<dbReference type="InterPro" id="IPR026444">
    <property type="entry name" value="Secre_tail"/>
</dbReference>
<dbReference type="Pfam" id="PF14312">
    <property type="entry name" value="FG-GAP_2"/>
    <property type="match status" value="2"/>
</dbReference>
<accession>A0ABS1QC70</accession>
<feature type="chain" id="PRO_5046345618" evidence="2">
    <location>
        <begin position="19"/>
        <end position="491"/>
    </location>
</feature>
<sequence>MKKIYILLSVSLSLITYAQLFTQTHKITPTERKIADNFGFNIHLRDNVLFSSAAGNNSDSNGDNIMNKAGTFFIFEKENNTWAQKAKLAPPDRAPNDGFGDKFAVDGDDLFISAPYKSFNGNGNVGAVYLYNKNSAGSWVMTQKIMPLNTTGGGFGSSLSADSKILAVGSANEKVSVYEYNSNTHQFGFTQFLLLPNNTNSNNASVFVKGDLIFVGKKDQEINGVFNAGQVNIFKKNSSTGFWEIIQTINSPLPGERQFGIYVYAKDDYLVVTAHLDAFVAIYRYSSTSNSYEHLQNISYNSPFFGRAISMENDILAIAAPGAMNGSLNSGSVQIYRIKENSFWAMDQEIYNSDPAAFDGFGYGVSINNGRIAVGSPHQDLDYAGNNNISQAGAAYIFNTPNNLAVSETVSGGSYKIYPNPFTKTVSVQLEKIHDDLTADVFDLSGRKLYSKNFSKTQLIDLNLDFLAAGTYQISVSSKDKILISSKIIKK</sequence>
<organism evidence="4 5">
    <name type="scientific">Chryseobacterium endalhagicum</name>
    <dbReference type="NCBI Taxonomy" id="2797638"/>
    <lineage>
        <taxon>Bacteria</taxon>
        <taxon>Pseudomonadati</taxon>
        <taxon>Bacteroidota</taxon>
        <taxon>Flavobacteriia</taxon>
        <taxon>Flavobacteriales</taxon>
        <taxon>Weeksellaceae</taxon>
        <taxon>Chryseobacterium group</taxon>
        <taxon>Chryseobacterium</taxon>
    </lineage>
</organism>
<dbReference type="RefSeq" id="WP_202089530.1">
    <property type="nucleotide sequence ID" value="NZ_JAELVM010000001.1"/>
</dbReference>
<protein>
    <submittedName>
        <fullName evidence="4">T9SS type A sorting domain-containing protein</fullName>
    </submittedName>
</protein>
<keyword evidence="5" id="KW-1185">Reference proteome</keyword>
<evidence type="ECO:0000256" key="2">
    <source>
        <dbReference type="SAM" id="SignalP"/>
    </source>
</evidence>
<evidence type="ECO:0000313" key="4">
    <source>
        <dbReference type="EMBL" id="MBL1220200.1"/>
    </source>
</evidence>
<dbReference type="PANTHER" id="PTHR36220:SF1">
    <property type="entry name" value="GAMMA TUBULIN COMPLEX COMPONENT C-TERMINAL DOMAIN-CONTAINING PROTEIN"/>
    <property type="match status" value="1"/>
</dbReference>